<comment type="caution">
    <text evidence="2">The sequence shown here is derived from an EMBL/GenBank/DDBJ whole genome shotgun (WGS) entry which is preliminary data.</text>
</comment>
<dbReference type="EMBL" id="BDDD01001361">
    <property type="protein sequence ID" value="GAV75386.1"/>
    <property type="molecule type" value="Genomic_DNA"/>
</dbReference>
<keyword evidence="3" id="KW-1185">Reference proteome</keyword>
<accession>A0A1Q3C520</accession>
<evidence type="ECO:0000313" key="2">
    <source>
        <dbReference type="EMBL" id="GAV75386.1"/>
    </source>
</evidence>
<organism evidence="2 3">
    <name type="scientific">Cephalotus follicularis</name>
    <name type="common">Albany pitcher plant</name>
    <dbReference type="NCBI Taxonomy" id="3775"/>
    <lineage>
        <taxon>Eukaryota</taxon>
        <taxon>Viridiplantae</taxon>
        <taxon>Streptophyta</taxon>
        <taxon>Embryophyta</taxon>
        <taxon>Tracheophyta</taxon>
        <taxon>Spermatophyta</taxon>
        <taxon>Magnoliopsida</taxon>
        <taxon>eudicotyledons</taxon>
        <taxon>Gunneridae</taxon>
        <taxon>Pentapetalae</taxon>
        <taxon>rosids</taxon>
        <taxon>fabids</taxon>
        <taxon>Oxalidales</taxon>
        <taxon>Cephalotaceae</taxon>
        <taxon>Cephalotus</taxon>
    </lineage>
</organism>
<name>A0A1Q3C520_CEPFO</name>
<proteinExistence type="predicted"/>
<feature type="compositionally biased region" description="Basic and acidic residues" evidence="1">
    <location>
        <begin position="89"/>
        <end position="119"/>
    </location>
</feature>
<dbReference type="STRING" id="3775.A0A1Q3C520"/>
<evidence type="ECO:0000313" key="3">
    <source>
        <dbReference type="Proteomes" id="UP000187406"/>
    </source>
</evidence>
<gene>
    <name evidence="2" type="ORF">CFOL_v3_18865</name>
</gene>
<feature type="compositionally biased region" description="Polar residues" evidence="1">
    <location>
        <begin position="54"/>
        <end position="67"/>
    </location>
</feature>
<dbReference type="InParanoid" id="A0A1Q3C520"/>
<evidence type="ECO:0000256" key="1">
    <source>
        <dbReference type="SAM" id="MobiDB-lite"/>
    </source>
</evidence>
<dbReference type="OrthoDB" id="10576130at2759"/>
<dbReference type="AlphaFoldDB" id="A0A1Q3C520"/>
<sequence>MWMVCSSCLASQASKIVLESLNHGEGSSCRIHRSDKSDIRKWFMKAHDKGKGNGTSSMPTKSSSTNLEPEKPGPGHGGQEPSGRRKTSKYFDKDKQRPKDEKVTEELPTKRKTPNKESLKPPPPKKKKFTKSMIAMKIFSYLSQRRSLLMSLLIRN</sequence>
<protein>
    <submittedName>
        <fullName evidence="2">Uncharacterized protein</fullName>
    </submittedName>
</protein>
<feature type="region of interest" description="Disordered" evidence="1">
    <location>
        <begin position="45"/>
        <end position="131"/>
    </location>
</feature>
<reference evidence="3" key="1">
    <citation type="submission" date="2016-04" db="EMBL/GenBank/DDBJ databases">
        <title>Cephalotus genome sequencing.</title>
        <authorList>
            <person name="Fukushima K."/>
            <person name="Hasebe M."/>
            <person name="Fang X."/>
        </authorList>
    </citation>
    <scope>NUCLEOTIDE SEQUENCE [LARGE SCALE GENOMIC DNA]</scope>
    <source>
        <strain evidence="3">cv. St1</strain>
    </source>
</reference>
<dbReference type="Proteomes" id="UP000187406">
    <property type="component" value="Unassembled WGS sequence"/>
</dbReference>